<keyword evidence="1" id="KW-0732">Signal</keyword>
<name>A0A3S5FF48_9PLAT</name>
<gene>
    <name evidence="2" type="ORF">PXEA_LOCUS22946</name>
</gene>
<feature type="chain" id="PRO_5018659114" evidence="1">
    <location>
        <begin position="21"/>
        <end position="49"/>
    </location>
</feature>
<feature type="signal peptide" evidence="1">
    <location>
        <begin position="1"/>
        <end position="20"/>
    </location>
</feature>
<sequence length="49" mass="5266">MGLGTLVHLPSLLLLVAVSCQRPRLQLSRTNVMTVFAAMTNLTHCSSSP</sequence>
<dbReference type="EMBL" id="CAAALY010103728">
    <property type="protein sequence ID" value="VEL29506.1"/>
    <property type="molecule type" value="Genomic_DNA"/>
</dbReference>
<accession>A0A3S5FF48</accession>
<protein>
    <submittedName>
        <fullName evidence="2">Uncharacterized protein</fullName>
    </submittedName>
</protein>
<dbReference type="Proteomes" id="UP000784294">
    <property type="component" value="Unassembled WGS sequence"/>
</dbReference>
<evidence type="ECO:0000313" key="3">
    <source>
        <dbReference type="Proteomes" id="UP000784294"/>
    </source>
</evidence>
<proteinExistence type="predicted"/>
<evidence type="ECO:0000256" key="1">
    <source>
        <dbReference type="SAM" id="SignalP"/>
    </source>
</evidence>
<dbReference type="AlphaFoldDB" id="A0A3S5FF48"/>
<reference evidence="2" key="1">
    <citation type="submission" date="2018-11" db="EMBL/GenBank/DDBJ databases">
        <authorList>
            <consortium name="Pathogen Informatics"/>
        </authorList>
    </citation>
    <scope>NUCLEOTIDE SEQUENCE</scope>
</reference>
<organism evidence="2 3">
    <name type="scientific">Protopolystoma xenopodis</name>
    <dbReference type="NCBI Taxonomy" id="117903"/>
    <lineage>
        <taxon>Eukaryota</taxon>
        <taxon>Metazoa</taxon>
        <taxon>Spiralia</taxon>
        <taxon>Lophotrochozoa</taxon>
        <taxon>Platyhelminthes</taxon>
        <taxon>Monogenea</taxon>
        <taxon>Polyopisthocotylea</taxon>
        <taxon>Polystomatidea</taxon>
        <taxon>Polystomatidae</taxon>
        <taxon>Protopolystoma</taxon>
    </lineage>
</organism>
<keyword evidence="3" id="KW-1185">Reference proteome</keyword>
<evidence type="ECO:0000313" key="2">
    <source>
        <dbReference type="EMBL" id="VEL29506.1"/>
    </source>
</evidence>
<comment type="caution">
    <text evidence="2">The sequence shown here is derived from an EMBL/GenBank/DDBJ whole genome shotgun (WGS) entry which is preliminary data.</text>
</comment>